<evidence type="ECO:0000313" key="2">
    <source>
        <dbReference type="Proteomes" id="UP001315686"/>
    </source>
</evidence>
<evidence type="ECO:0000313" key="1">
    <source>
        <dbReference type="EMBL" id="MBT0955968.1"/>
    </source>
</evidence>
<keyword evidence="2" id="KW-1185">Reference proteome</keyword>
<proteinExistence type="predicted"/>
<gene>
    <name evidence="1" type="ORF">IV417_01095</name>
</gene>
<sequence>MATIVRFADLLVNTLAEPPCEIFYGINAKTVPNASLVMGYTRSGPNMRNQRHFHPNAGAAQYKIKGSDKLFSGPDHDITEVPSRGDGYIYIPKGEIHGAIGMGESIELVFCYPGVASLEEAGIVYMEPRWQAPADSEATA</sequence>
<dbReference type="AlphaFoldDB" id="A0AAP2CQS2"/>
<dbReference type="Proteomes" id="UP001315686">
    <property type="component" value="Unassembled WGS sequence"/>
</dbReference>
<name>A0AAP2CQS2_9RHOB</name>
<accession>A0AAP2CQS2</accession>
<protein>
    <submittedName>
        <fullName evidence="1">Uncharacterized protein</fullName>
    </submittedName>
</protein>
<dbReference type="InterPro" id="IPR011051">
    <property type="entry name" value="RmlC_Cupin_sf"/>
</dbReference>
<organism evidence="1 2">
    <name type="scientific">Harenicola maris</name>
    <dbReference type="NCBI Taxonomy" id="2841044"/>
    <lineage>
        <taxon>Bacteria</taxon>
        <taxon>Pseudomonadati</taxon>
        <taxon>Pseudomonadota</taxon>
        <taxon>Alphaproteobacteria</taxon>
        <taxon>Rhodobacterales</taxon>
        <taxon>Paracoccaceae</taxon>
        <taxon>Harenicola</taxon>
    </lineage>
</organism>
<dbReference type="RefSeq" id="WP_327792186.1">
    <property type="nucleotide sequence ID" value="NZ_JADQAZ010000001.1"/>
</dbReference>
<dbReference type="EMBL" id="JADQAZ010000001">
    <property type="protein sequence ID" value="MBT0955968.1"/>
    <property type="molecule type" value="Genomic_DNA"/>
</dbReference>
<dbReference type="SUPFAM" id="SSF51182">
    <property type="entry name" value="RmlC-like cupins"/>
    <property type="match status" value="1"/>
</dbReference>
<reference evidence="1 2" key="1">
    <citation type="journal article" date="2021" name="Arch. Microbiol.">
        <title>Harenicola maris gen. nov., sp. nov. isolated from the Sea of Japan shallow sediments.</title>
        <authorList>
            <person name="Romanenko L.A."/>
            <person name="Kurilenko V.V."/>
            <person name="Chernysheva N.Y."/>
            <person name="Tekutyeva L.A."/>
            <person name="Velansky P.V."/>
            <person name="Svetashev V.I."/>
            <person name="Isaeva M.P."/>
        </authorList>
    </citation>
    <scope>NUCLEOTIDE SEQUENCE [LARGE SCALE GENOMIC DNA]</scope>
    <source>
        <strain evidence="1 2">KMM 3653</strain>
    </source>
</reference>
<comment type="caution">
    <text evidence="1">The sequence shown here is derived from an EMBL/GenBank/DDBJ whole genome shotgun (WGS) entry which is preliminary data.</text>
</comment>